<feature type="compositionally biased region" description="Pro residues" evidence="1">
    <location>
        <begin position="129"/>
        <end position="146"/>
    </location>
</feature>
<reference evidence="2" key="2">
    <citation type="submission" date="2021-02" db="EMBL/GenBank/DDBJ databases">
        <authorList>
            <person name="Vanderplasschen A.F.C."/>
            <person name="Davison A.J."/>
        </authorList>
    </citation>
    <scope>NUCLEOTIDE SEQUENCE</scope>
    <source>
        <strain evidence="2">HVA 486123</strain>
    </source>
</reference>
<dbReference type="EMBL" id="MW580854">
    <property type="protein sequence ID" value="QRM16977.1"/>
    <property type="molecule type" value="Genomic_DNA"/>
</dbReference>
<feature type="region of interest" description="Disordered" evidence="1">
    <location>
        <begin position="804"/>
        <end position="827"/>
    </location>
</feature>
<feature type="compositionally biased region" description="Basic and acidic residues" evidence="1">
    <location>
        <begin position="29"/>
        <end position="44"/>
    </location>
</feature>
<gene>
    <name evidence="2" type="primary">ORF30</name>
</gene>
<feature type="compositionally biased region" description="Polar residues" evidence="1">
    <location>
        <begin position="9"/>
        <end position="21"/>
    </location>
</feature>
<feature type="compositionally biased region" description="Acidic residues" evidence="1">
    <location>
        <begin position="806"/>
        <end position="817"/>
    </location>
</feature>
<protein>
    <submittedName>
        <fullName evidence="2">Protein ORF30</fullName>
    </submittedName>
</protein>
<proteinExistence type="predicted"/>
<feature type="compositionally biased region" description="Basic and acidic residues" evidence="1">
    <location>
        <begin position="173"/>
        <end position="183"/>
    </location>
</feature>
<accession>A0A1J0RE90</accession>
<evidence type="ECO:0000256" key="1">
    <source>
        <dbReference type="SAM" id="MobiDB-lite"/>
    </source>
</evidence>
<feature type="compositionally biased region" description="Basic and acidic residues" evidence="1">
    <location>
        <begin position="768"/>
        <end position="784"/>
    </location>
</feature>
<reference evidence="2" key="1">
    <citation type="journal article" date="2021" name="Microorganisms">
        <title>Genomes of Anguillid Herpesvirus 1 Strains Reveal Evolutionary Disparities and Low Genetic Diversity in the Genus Cyprinivirus.</title>
        <authorList>
            <person name="Donohoe O."/>
            <person name="Zhang H."/>
            <person name="Delrez N."/>
            <person name="Gao Y."/>
            <person name="Suarez N.M."/>
            <person name="Davison A.J."/>
            <person name="Vanderplasschen A."/>
        </authorList>
    </citation>
    <scope>NUCLEOTIDE SEQUENCE</scope>
    <source>
        <strain evidence="2">HVA 486123</strain>
    </source>
</reference>
<feature type="region of interest" description="Disordered" evidence="1">
    <location>
        <begin position="1"/>
        <end position="235"/>
    </location>
</feature>
<evidence type="ECO:0000313" key="2">
    <source>
        <dbReference type="EMBL" id="QRM16977.1"/>
    </source>
</evidence>
<sequence length="1064" mass="117889">MYGEFVHTEPSQSGKASTGAKSQWARRSTSKDRSRFSDSDDERIFSGNRTRPKTGYFSDDDSDDQAVGKLASDKRPRNIHSRLGTNKGTNKGRGAIDIGAEDGINLPAPSFSRRLDRTLPNTSGRKITLPPPGPHVPNIPAAPPVPQSAKMAQFSTVKPSLNPPKANSPAKKYKSDSGDRDEISQQQSTFLMPPPPPPGAARSGVRRLPAEFPEASPSPPGYGPTPAQNSGVGVKTDKESIHDLVYAGFTPLDLNLGSESERIWLRENFHNLKMSDCHVHWPGITRHQRLKSLATQSDQELMIMPMSELLNNSSLSALLESNRVRSPLVHFDDSSLQSSSADFIAIQAKALSQTESTSKWTAPWLRAAYYAVFTPKSFTRMHSNCLPDSIFPQMFITEFENQKPTFSWVTESVVTQSANLSGPSLLRAVTREAAQTLRDWCTRVVDYVLLPRWSNQKPEPALIDKVIASRLLTIFQKWRVVPTSTKLPESMKNTCDAVGNFVFYLASLVKQNLCPVTLESLMGKLNSNIVHGMLKLCLSFMPPELMLLSQQAFCFTDTTNPPGDLLNTDAPPVMSYHTYKSLWMQSYLVREIGDYYTMNELTFQVFSKIHWARLAGMRSRLVAAIPMITRVSHSIMIKDLKVVPTEYVRCVLIEDSDIENEDYEPDETGYYPYEVGPPTEEEKNAMAVDSGSNTIDSVHSWMETLVPSTSGITPILELVEPPDINMEAEPGAPVEPITEPTGAVPIEPSAEPIAPPDVPLDSTPFVPGEERNETENMDTDGRQEDDIEMGESADGVEHPVIVAQLPDDDDDNNDNDDDAKSTVSLSSLASTMSKASSVAMFRVMDIPFTAVSYSSPYGTDVEPDTTHLRVAKQILDAHPVINVNIKNTPANDGFKFYNGPVRVFYNLWVEAANAGLITTTAAEFATKFKPALAGFNTEEEDCQTIVDKLPSTMTADMKTVKAYVVYYCTMADTLYKLVIRRAGAKKELVDYDLRYVYVDQLRLDLNTLQLGFENLYHMYLQWNSAMNPTGIPFFKNPKQMNTPLINKLIGNAIGVSAWPVGQSE</sequence>
<organism evidence="2">
    <name type="scientific">Anguillid herpesvirus 1</name>
    <dbReference type="NCBI Taxonomy" id="150286"/>
    <lineage>
        <taxon>Viruses</taxon>
        <taxon>Duplodnaviria</taxon>
        <taxon>Heunggongvirae</taxon>
        <taxon>Peploviricota</taxon>
        <taxon>Herviviricetes</taxon>
        <taxon>Herpesvirales</taxon>
        <taxon>Alloherpesviridae</taxon>
        <taxon>Cyvirus</taxon>
        <taxon>Cyvirus anguillidallo1</taxon>
    </lineage>
</organism>
<feature type="region of interest" description="Disordered" evidence="1">
    <location>
        <begin position="739"/>
        <end position="785"/>
    </location>
</feature>
<name>A0A1J0RE90_9VIRU</name>